<dbReference type="InterPro" id="IPR011051">
    <property type="entry name" value="RmlC_Cupin_sf"/>
</dbReference>
<dbReference type="GeneID" id="7844907"/>
<evidence type="ECO:0000256" key="2">
    <source>
        <dbReference type="RuleBase" id="RU003457"/>
    </source>
</evidence>
<proteinExistence type="inferred from homology"/>
<evidence type="ECO:0000256" key="1">
    <source>
        <dbReference type="ARBA" id="ARBA00008416"/>
    </source>
</evidence>
<dbReference type="EMBL" id="GG662602">
    <property type="protein sequence ID" value="EAR82673.1"/>
    <property type="molecule type" value="Genomic_DNA"/>
</dbReference>
<keyword evidence="5" id="KW-1185">Reference proteome</keyword>
<dbReference type="OrthoDB" id="10261807at2759"/>
<sequence length="225" mass="26172">MERADRRYKFEHNWAKGFCYFTFGEYYNPRKMGVGRIKAVNEYQLNPQEEFGKNILHKNFDIVTLVMNGSLRHNSSVKERVPIERGQCHLLRTGPNEIKHGIQNVDQNIQGEIFEFWIQNDQVFQKEEGEQATYQFDVVRKQLNTLQTVIQNDNIELSICHLDKNNTITIQNESLKNIFILNLNGPAIINETVKLNDRDAFTEVCASYNLKSTESCITLLILKAI</sequence>
<dbReference type="SUPFAM" id="SSF51182">
    <property type="entry name" value="RmlC-like cupins"/>
    <property type="match status" value="1"/>
</dbReference>
<dbReference type="InterPro" id="IPR012093">
    <property type="entry name" value="Pirin"/>
</dbReference>
<feature type="domain" description="Pirin N-terminal" evidence="3">
    <location>
        <begin position="8"/>
        <end position="118"/>
    </location>
</feature>
<gene>
    <name evidence="4" type="ORF">TTHERM_01099200</name>
</gene>
<protein>
    <submittedName>
        <fullName evidence="4">Pirin-like protein</fullName>
    </submittedName>
</protein>
<dbReference type="HOGENOM" id="CLU_1232017_0_0_1"/>
<dbReference type="InParanoid" id="Q22BJ3"/>
<dbReference type="InterPro" id="IPR003829">
    <property type="entry name" value="Pirin_N_dom"/>
</dbReference>
<name>Q22BJ3_TETTS</name>
<reference evidence="5" key="1">
    <citation type="journal article" date="2006" name="PLoS Biol.">
        <title>Macronuclear genome sequence of the ciliate Tetrahymena thermophila, a model eukaryote.</title>
        <authorList>
            <person name="Eisen J.A."/>
            <person name="Coyne R.S."/>
            <person name="Wu M."/>
            <person name="Wu D."/>
            <person name="Thiagarajan M."/>
            <person name="Wortman J.R."/>
            <person name="Badger J.H."/>
            <person name="Ren Q."/>
            <person name="Amedeo P."/>
            <person name="Jones K.M."/>
            <person name="Tallon L.J."/>
            <person name="Delcher A.L."/>
            <person name="Salzberg S.L."/>
            <person name="Silva J.C."/>
            <person name="Haas B.J."/>
            <person name="Majoros W.H."/>
            <person name="Farzad M."/>
            <person name="Carlton J.M."/>
            <person name="Smith R.K. Jr."/>
            <person name="Garg J."/>
            <person name="Pearlman R.E."/>
            <person name="Karrer K.M."/>
            <person name="Sun L."/>
            <person name="Manning G."/>
            <person name="Elde N.C."/>
            <person name="Turkewitz A.P."/>
            <person name="Asai D.J."/>
            <person name="Wilkes D.E."/>
            <person name="Wang Y."/>
            <person name="Cai H."/>
            <person name="Collins K."/>
            <person name="Stewart B.A."/>
            <person name="Lee S.R."/>
            <person name="Wilamowska K."/>
            <person name="Weinberg Z."/>
            <person name="Ruzzo W.L."/>
            <person name="Wloga D."/>
            <person name="Gaertig J."/>
            <person name="Frankel J."/>
            <person name="Tsao C.-C."/>
            <person name="Gorovsky M.A."/>
            <person name="Keeling P.J."/>
            <person name="Waller R.F."/>
            <person name="Patron N.J."/>
            <person name="Cherry J.M."/>
            <person name="Stover N.A."/>
            <person name="Krieger C.J."/>
            <person name="del Toro C."/>
            <person name="Ryder H.F."/>
            <person name="Williamson S.C."/>
            <person name="Barbeau R.A."/>
            <person name="Hamilton E.P."/>
            <person name="Orias E."/>
        </authorList>
    </citation>
    <scope>NUCLEOTIDE SEQUENCE [LARGE SCALE GENOMIC DNA]</scope>
    <source>
        <strain evidence="5">SB210</strain>
    </source>
</reference>
<dbReference type="AlphaFoldDB" id="Q22BJ3"/>
<dbReference type="Pfam" id="PF02678">
    <property type="entry name" value="Pirin"/>
    <property type="match status" value="1"/>
</dbReference>
<evidence type="ECO:0000259" key="3">
    <source>
        <dbReference type="Pfam" id="PF02678"/>
    </source>
</evidence>
<dbReference type="InterPro" id="IPR014710">
    <property type="entry name" value="RmlC-like_jellyroll"/>
</dbReference>
<dbReference type="RefSeq" id="XP_001030336.1">
    <property type="nucleotide sequence ID" value="XM_001030336.3"/>
</dbReference>
<organism evidence="4 5">
    <name type="scientific">Tetrahymena thermophila (strain SB210)</name>
    <dbReference type="NCBI Taxonomy" id="312017"/>
    <lineage>
        <taxon>Eukaryota</taxon>
        <taxon>Sar</taxon>
        <taxon>Alveolata</taxon>
        <taxon>Ciliophora</taxon>
        <taxon>Intramacronucleata</taxon>
        <taxon>Oligohymenophorea</taxon>
        <taxon>Hymenostomatida</taxon>
        <taxon>Tetrahymenina</taxon>
        <taxon>Tetrahymenidae</taxon>
        <taxon>Tetrahymena</taxon>
    </lineage>
</organism>
<accession>Q22BJ3</accession>
<evidence type="ECO:0000313" key="5">
    <source>
        <dbReference type="Proteomes" id="UP000009168"/>
    </source>
</evidence>
<comment type="similarity">
    <text evidence="1 2">Belongs to the pirin family.</text>
</comment>
<dbReference type="Gene3D" id="2.60.120.10">
    <property type="entry name" value="Jelly Rolls"/>
    <property type="match status" value="1"/>
</dbReference>
<dbReference type="Proteomes" id="UP000009168">
    <property type="component" value="Unassembled WGS sequence"/>
</dbReference>
<evidence type="ECO:0000313" key="4">
    <source>
        <dbReference type="EMBL" id="EAR82673.1"/>
    </source>
</evidence>
<dbReference type="PANTHER" id="PTHR43212">
    <property type="entry name" value="QUERCETIN 2,3-DIOXYGENASE"/>
    <property type="match status" value="1"/>
</dbReference>
<dbReference type="KEGG" id="tet:TTHERM_01099200"/>
<dbReference type="PANTHER" id="PTHR43212:SF3">
    <property type="entry name" value="QUERCETIN 2,3-DIOXYGENASE"/>
    <property type="match status" value="1"/>
</dbReference>